<gene>
    <name evidence="11" type="primary">trxA</name>
    <name evidence="11" type="ORF">COW96_00600</name>
</gene>
<dbReference type="Pfam" id="PF00085">
    <property type="entry name" value="Thioredoxin"/>
    <property type="match status" value="1"/>
</dbReference>
<keyword evidence="5 9" id="KW-0676">Redox-active center</keyword>
<dbReference type="GO" id="GO:0005737">
    <property type="term" value="C:cytoplasm"/>
    <property type="evidence" value="ECO:0007669"/>
    <property type="project" value="TreeGrafter"/>
</dbReference>
<evidence type="ECO:0000256" key="3">
    <source>
        <dbReference type="ARBA" id="ARBA00022982"/>
    </source>
</evidence>
<evidence type="ECO:0000259" key="10">
    <source>
        <dbReference type="PROSITE" id="PS51352"/>
    </source>
</evidence>
<dbReference type="PROSITE" id="PS51352">
    <property type="entry name" value="THIOREDOXIN_2"/>
    <property type="match status" value="1"/>
</dbReference>
<evidence type="ECO:0000313" key="12">
    <source>
        <dbReference type="Proteomes" id="UP000230802"/>
    </source>
</evidence>
<reference evidence="11 12" key="1">
    <citation type="submission" date="2017-09" db="EMBL/GenBank/DDBJ databases">
        <title>Depth-based differentiation of microbial function through sediment-hosted aquifers and enrichment of novel symbionts in the deep terrestrial subsurface.</title>
        <authorList>
            <person name="Probst A.J."/>
            <person name="Ladd B."/>
            <person name="Jarett J.K."/>
            <person name="Geller-Mcgrath D.E."/>
            <person name="Sieber C.M."/>
            <person name="Emerson J.B."/>
            <person name="Anantharaman K."/>
            <person name="Thomas B.C."/>
            <person name="Malmstrom R."/>
            <person name="Stieglmeier M."/>
            <person name="Klingl A."/>
            <person name="Woyke T."/>
            <person name="Ryan C.M."/>
            <person name="Banfield J.F."/>
        </authorList>
    </citation>
    <scope>NUCLEOTIDE SEQUENCE [LARGE SCALE GENOMIC DNA]</scope>
    <source>
        <strain evidence="11">CG22_combo_CG10-13_8_21_14_all_33_16</strain>
    </source>
</reference>
<comment type="caution">
    <text evidence="11">The sequence shown here is derived from an EMBL/GenBank/DDBJ whole genome shotgun (WGS) entry which is preliminary data.</text>
</comment>
<dbReference type="Proteomes" id="UP000230802">
    <property type="component" value="Unassembled WGS sequence"/>
</dbReference>
<evidence type="ECO:0000256" key="8">
    <source>
        <dbReference type="PIRSR" id="PIRSR000077-1"/>
    </source>
</evidence>
<feature type="disulfide bond" description="Redox-active" evidence="9">
    <location>
        <begin position="30"/>
        <end position="33"/>
    </location>
</feature>
<evidence type="ECO:0000256" key="9">
    <source>
        <dbReference type="PIRSR" id="PIRSR000077-4"/>
    </source>
</evidence>
<keyword evidence="3" id="KW-0249">Electron transport</keyword>
<evidence type="ECO:0000256" key="4">
    <source>
        <dbReference type="ARBA" id="ARBA00023157"/>
    </source>
</evidence>
<dbReference type="InterPro" id="IPR036249">
    <property type="entry name" value="Thioredoxin-like_sf"/>
</dbReference>
<dbReference type="Gene3D" id="3.40.30.10">
    <property type="entry name" value="Glutaredoxin"/>
    <property type="match status" value="1"/>
</dbReference>
<evidence type="ECO:0000256" key="2">
    <source>
        <dbReference type="ARBA" id="ARBA00022448"/>
    </source>
</evidence>
<feature type="site" description="Deprotonates C-terminal active site Cys" evidence="8">
    <location>
        <position position="24"/>
    </location>
</feature>
<dbReference type="InterPro" id="IPR005746">
    <property type="entry name" value="Thioredoxin"/>
</dbReference>
<dbReference type="AlphaFoldDB" id="A0A2H0C4C1"/>
<evidence type="ECO:0000313" key="11">
    <source>
        <dbReference type="EMBL" id="PIP64775.1"/>
    </source>
</evidence>
<dbReference type="PROSITE" id="PS00194">
    <property type="entry name" value="THIOREDOXIN_1"/>
    <property type="match status" value="1"/>
</dbReference>
<evidence type="ECO:0000256" key="1">
    <source>
        <dbReference type="ARBA" id="ARBA00008987"/>
    </source>
</evidence>
<feature type="site" description="Contributes to redox potential value" evidence="8">
    <location>
        <position position="31"/>
    </location>
</feature>
<feature type="active site" description="Nucleophile" evidence="8">
    <location>
        <position position="33"/>
    </location>
</feature>
<dbReference type="SUPFAM" id="SSF52833">
    <property type="entry name" value="Thioredoxin-like"/>
    <property type="match status" value="1"/>
</dbReference>
<dbReference type="EMBL" id="PCTD01000026">
    <property type="protein sequence ID" value="PIP64775.1"/>
    <property type="molecule type" value="Genomic_DNA"/>
</dbReference>
<feature type="site" description="Contributes to redox potential value" evidence="8">
    <location>
        <position position="32"/>
    </location>
</feature>
<feature type="active site" description="Nucleophile" evidence="8">
    <location>
        <position position="30"/>
    </location>
</feature>
<dbReference type="PANTHER" id="PTHR45663">
    <property type="entry name" value="GEO12009P1"/>
    <property type="match status" value="1"/>
</dbReference>
<dbReference type="PIRSF" id="PIRSF000077">
    <property type="entry name" value="Thioredoxin"/>
    <property type="match status" value="1"/>
</dbReference>
<comment type="similarity">
    <text evidence="1 7">Belongs to the thioredoxin family.</text>
</comment>
<proteinExistence type="inferred from homology"/>
<evidence type="ECO:0000256" key="5">
    <source>
        <dbReference type="ARBA" id="ARBA00023284"/>
    </source>
</evidence>
<dbReference type="NCBIfam" id="TIGR01068">
    <property type="entry name" value="thioredoxin"/>
    <property type="match status" value="1"/>
</dbReference>
<evidence type="ECO:0000256" key="7">
    <source>
        <dbReference type="PIRNR" id="PIRNR000077"/>
    </source>
</evidence>
<dbReference type="PANTHER" id="PTHR45663:SF11">
    <property type="entry name" value="GEO12009P1"/>
    <property type="match status" value="1"/>
</dbReference>
<dbReference type="InterPro" id="IPR013766">
    <property type="entry name" value="Thioredoxin_domain"/>
</dbReference>
<organism evidence="11 12">
    <name type="scientific">Candidatus Roizmanbacteria bacterium CG22_combo_CG10-13_8_21_14_all_33_16</name>
    <dbReference type="NCBI Taxonomy" id="1974859"/>
    <lineage>
        <taxon>Bacteria</taxon>
        <taxon>Candidatus Roizmaniibacteriota</taxon>
    </lineage>
</organism>
<sequence>MVIQADEKNFKELVLESKKLVFVDFYAPWCGPCQVTAPVIDQIAEERKETSFVKVDVDKNGQIASQYNVFSIPTFIIFNQGKVITQFTGAMGKERFIEEIEKAI</sequence>
<accession>A0A2H0C4C1</accession>
<dbReference type="CDD" id="cd02947">
    <property type="entry name" value="TRX_family"/>
    <property type="match status" value="1"/>
</dbReference>
<dbReference type="FunFam" id="3.40.30.10:FF:000001">
    <property type="entry name" value="Thioredoxin"/>
    <property type="match status" value="1"/>
</dbReference>
<name>A0A2H0C4C1_9BACT</name>
<feature type="domain" description="Thioredoxin" evidence="10">
    <location>
        <begin position="1"/>
        <end position="104"/>
    </location>
</feature>
<evidence type="ECO:0000256" key="6">
    <source>
        <dbReference type="NCBIfam" id="TIGR01068"/>
    </source>
</evidence>
<protein>
    <recommendedName>
        <fullName evidence="6 7">Thioredoxin</fullName>
    </recommendedName>
</protein>
<keyword evidence="2" id="KW-0813">Transport</keyword>
<dbReference type="GO" id="GO:0015035">
    <property type="term" value="F:protein-disulfide reductase activity"/>
    <property type="evidence" value="ECO:0007669"/>
    <property type="project" value="UniProtKB-UniRule"/>
</dbReference>
<keyword evidence="4 9" id="KW-1015">Disulfide bond</keyword>
<dbReference type="PRINTS" id="PR00421">
    <property type="entry name" value="THIOREDOXIN"/>
</dbReference>
<dbReference type="InterPro" id="IPR017937">
    <property type="entry name" value="Thioredoxin_CS"/>
</dbReference>